<sequence length="590" mass="68903">MDSMVVLTKKQTPVKENTTHVFIVKECQKLIYQHESQVKMEHCYGEANKAVDALANLEVAIKEETMVAVYNKELLSWYLITLKLRETVQNAPKSIEASPSRSEPDQRQQFHQLKPLSESHQVVINGDQQKPPQESEWVVSIKDRLEQASHDDVAGSWAKICIYRLPHFLRDQGDDRAYIPQVVSIGPYHRGRRRLMPMDRHKWRGLHRMLKRKNHSIGMYLDAMKDIEDRARACYEGPLNLTSNEFVEMLVLDGCFILELFRGYTEGFEKLGYERNDPIFAMRGMMYSIRRDMMMIENQLPLFVLDRLLELQIRGERKVKGLIVELALVFFDPLSPIDEPLTAREKLKLENSLHASAIAFDPLSDDPGLHCLDVFRRSLLRRGPEPPPRHWFKKWSRRDLADKRRTQLIHCVRDLREAGIKFKKRKTDRFWDIKFKNGILHIPRLLIHDGTKSLFLNLVAFEQCHLDASNDITAYVVFMDNLIDSAEDVNYLHYCGIIEHWLGNDAEVADMFNHICQEVVFDINDSYLAKVSEEVNRSYNHRWNAWKASLKHKYFYNPWAVISFLAAVFLLLLTAAQTFYSAYGYYKPPS</sequence>
<protein>
    <submittedName>
        <fullName evidence="2">Uncharacterized protein</fullName>
    </submittedName>
</protein>
<dbReference type="Pfam" id="PF03140">
    <property type="entry name" value="DUF247"/>
    <property type="match status" value="1"/>
</dbReference>
<keyword evidence="1" id="KW-0472">Membrane</keyword>
<name>A0A9Q1JXR5_9CARY</name>
<dbReference type="PANTHER" id="PTHR31170:SF25">
    <property type="entry name" value="BNAA09G04570D PROTEIN"/>
    <property type="match status" value="1"/>
</dbReference>
<keyword evidence="1" id="KW-1133">Transmembrane helix</keyword>
<proteinExistence type="predicted"/>
<evidence type="ECO:0000313" key="3">
    <source>
        <dbReference type="Proteomes" id="UP001153076"/>
    </source>
</evidence>
<organism evidence="2 3">
    <name type="scientific">Carnegiea gigantea</name>
    <dbReference type="NCBI Taxonomy" id="171969"/>
    <lineage>
        <taxon>Eukaryota</taxon>
        <taxon>Viridiplantae</taxon>
        <taxon>Streptophyta</taxon>
        <taxon>Embryophyta</taxon>
        <taxon>Tracheophyta</taxon>
        <taxon>Spermatophyta</taxon>
        <taxon>Magnoliopsida</taxon>
        <taxon>eudicotyledons</taxon>
        <taxon>Gunneridae</taxon>
        <taxon>Pentapetalae</taxon>
        <taxon>Caryophyllales</taxon>
        <taxon>Cactineae</taxon>
        <taxon>Cactaceae</taxon>
        <taxon>Cactoideae</taxon>
        <taxon>Echinocereeae</taxon>
        <taxon>Carnegiea</taxon>
    </lineage>
</organism>
<keyword evidence="1" id="KW-0812">Transmembrane</keyword>
<feature type="transmembrane region" description="Helical" evidence="1">
    <location>
        <begin position="559"/>
        <end position="580"/>
    </location>
</feature>
<dbReference type="InterPro" id="IPR004158">
    <property type="entry name" value="DUF247_pln"/>
</dbReference>
<dbReference type="PANTHER" id="PTHR31170">
    <property type="entry name" value="BNAC04G53230D PROTEIN"/>
    <property type="match status" value="1"/>
</dbReference>
<evidence type="ECO:0000313" key="2">
    <source>
        <dbReference type="EMBL" id="KAJ8432952.1"/>
    </source>
</evidence>
<evidence type="ECO:0000256" key="1">
    <source>
        <dbReference type="SAM" id="Phobius"/>
    </source>
</evidence>
<dbReference type="Proteomes" id="UP001153076">
    <property type="component" value="Unassembled WGS sequence"/>
</dbReference>
<reference evidence="2" key="1">
    <citation type="submission" date="2022-04" db="EMBL/GenBank/DDBJ databases">
        <title>Carnegiea gigantea Genome sequencing and assembly v2.</title>
        <authorList>
            <person name="Copetti D."/>
            <person name="Sanderson M.J."/>
            <person name="Burquez A."/>
            <person name="Wojciechowski M.F."/>
        </authorList>
    </citation>
    <scope>NUCLEOTIDE SEQUENCE</scope>
    <source>
        <strain evidence="2">SGP5-SGP5p</strain>
        <tissue evidence="2">Aerial part</tissue>
    </source>
</reference>
<dbReference type="OrthoDB" id="742916at2759"/>
<comment type="caution">
    <text evidence="2">The sequence shown here is derived from an EMBL/GenBank/DDBJ whole genome shotgun (WGS) entry which is preliminary data.</text>
</comment>
<accession>A0A9Q1JXR5</accession>
<gene>
    <name evidence="2" type="ORF">Cgig2_032784</name>
</gene>
<dbReference type="EMBL" id="JAKOGI010000570">
    <property type="protein sequence ID" value="KAJ8432952.1"/>
    <property type="molecule type" value="Genomic_DNA"/>
</dbReference>
<dbReference type="AlphaFoldDB" id="A0A9Q1JXR5"/>
<keyword evidence="3" id="KW-1185">Reference proteome</keyword>